<proteinExistence type="inferred from homology"/>
<dbReference type="GO" id="GO:0061605">
    <property type="term" value="F:molybdopterin-synthase adenylyltransferase activity"/>
    <property type="evidence" value="ECO:0007669"/>
    <property type="project" value="UniProtKB-EC"/>
</dbReference>
<evidence type="ECO:0000313" key="15">
    <source>
        <dbReference type="EMBL" id="CAB1277328.1"/>
    </source>
</evidence>
<dbReference type="GO" id="GO:0004792">
    <property type="term" value="F:thiosulfate-cyanide sulfurtransferase activity"/>
    <property type="evidence" value="ECO:0007669"/>
    <property type="project" value="TreeGrafter"/>
</dbReference>
<dbReference type="CDD" id="cd00757">
    <property type="entry name" value="ThiF_MoeB_HesA_family"/>
    <property type="match status" value="1"/>
</dbReference>
<keyword evidence="16" id="KW-1185">Reference proteome</keyword>
<keyword evidence="15" id="KW-0548">Nucleotidyltransferase</keyword>
<dbReference type="InterPro" id="IPR035985">
    <property type="entry name" value="Ubiquitin-activating_enz"/>
</dbReference>
<dbReference type="RefSeq" id="WP_197744272.1">
    <property type="nucleotide sequence ID" value="NZ_LR778175.1"/>
</dbReference>
<comment type="catalytic activity">
    <reaction evidence="6">
        <text>[molybdopterin-synthase sulfur-carrier protein]-C-terminal Gly-Gly + ATP + H(+) = [molybdopterin-synthase sulfur-carrier protein]-C-terminal Gly-Gly-AMP + diphosphate</text>
        <dbReference type="Rhea" id="RHEA:43616"/>
        <dbReference type="Rhea" id="RHEA-COMP:12159"/>
        <dbReference type="Rhea" id="RHEA-COMP:12202"/>
        <dbReference type="ChEBI" id="CHEBI:15378"/>
        <dbReference type="ChEBI" id="CHEBI:30616"/>
        <dbReference type="ChEBI" id="CHEBI:33019"/>
        <dbReference type="ChEBI" id="CHEBI:90618"/>
        <dbReference type="ChEBI" id="CHEBI:90778"/>
        <dbReference type="EC" id="2.7.7.80"/>
    </reaction>
</comment>
<dbReference type="GO" id="GO:0005829">
    <property type="term" value="C:cytosol"/>
    <property type="evidence" value="ECO:0007669"/>
    <property type="project" value="TreeGrafter"/>
</dbReference>
<dbReference type="Gene3D" id="3.40.50.720">
    <property type="entry name" value="NAD(P)-binding Rossmann-like Domain"/>
    <property type="match status" value="1"/>
</dbReference>
<evidence type="ECO:0000256" key="6">
    <source>
        <dbReference type="ARBA" id="ARBA00052218"/>
    </source>
</evidence>
<evidence type="ECO:0000256" key="7">
    <source>
        <dbReference type="ARBA" id="ARBA00055169"/>
    </source>
</evidence>
<evidence type="ECO:0000256" key="12">
    <source>
        <dbReference type="ARBA" id="ARBA00075328"/>
    </source>
</evidence>
<evidence type="ECO:0000313" key="16">
    <source>
        <dbReference type="Proteomes" id="UP000516072"/>
    </source>
</evidence>
<dbReference type="PANTHER" id="PTHR10953:SF102">
    <property type="entry name" value="ADENYLYLTRANSFERASE AND SULFURTRANSFERASE MOCS3"/>
    <property type="match status" value="1"/>
</dbReference>
<evidence type="ECO:0000256" key="11">
    <source>
        <dbReference type="ARBA" id="ARBA00075110"/>
    </source>
</evidence>
<evidence type="ECO:0000259" key="14">
    <source>
        <dbReference type="Pfam" id="PF00899"/>
    </source>
</evidence>
<accession>A0A7G1QBN1</accession>
<comment type="function">
    <text evidence="7">Catalyzes the adenylation by ATP of the carboxyl group of the C-terminal glycine of sulfur carrier protein MoaD.</text>
</comment>
<evidence type="ECO:0000256" key="13">
    <source>
        <dbReference type="ARBA" id="ARBA00078531"/>
    </source>
</evidence>
<keyword evidence="3 15" id="KW-0808">Transferase</keyword>
<dbReference type="Proteomes" id="UP000516072">
    <property type="component" value="Chromosome"/>
</dbReference>
<dbReference type="InterPro" id="IPR045886">
    <property type="entry name" value="ThiF/MoeB/HesA"/>
</dbReference>
<dbReference type="FunFam" id="3.40.50.720:FF:000033">
    <property type="entry name" value="Adenylyltransferase and sulfurtransferase MOCS3"/>
    <property type="match status" value="1"/>
</dbReference>
<keyword evidence="5" id="KW-0067">ATP-binding</keyword>
<dbReference type="GO" id="GO:0008641">
    <property type="term" value="F:ubiquitin-like modifier activating enzyme activity"/>
    <property type="evidence" value="ECO:0007669"/>
    <property type="project" value="InterPro"/>
</dbReference>
<name>A0A7G1QBN1_9GAMM</name>
<dbReference type="NCBIfam" id="NF004281">
    <property type="entry name" value="PRK05690.1"/>
    <property type="match status" value="1"/>
</dbReference>
<evidence type="ECO:0000256" key="8">
    <source>
        <dbReference type="ARBA" id="ARBA00063809"/>
    </source>
</evidence>
<reference evidence="15 16" key="1">
    <citation type="submission" date="2020-03" db="EMBL/GenBank/DDBJ databases">
        <authorList>
            <person name="Picone N."/>
        </authorList>
    </citation>
    <scope>NUCLEOTIDE SEQUENCE [LARGE SCALE GENOMIC DNA]</scope>
    <source>
        <strain evidence="15">NSCAC1</strain>
    </source>
</reference>
<dbReference type="SUPFAM" id="SSF69572">
    <property type="entry name" value="Activating enzymes of the ubiquitin-like proteins"/>
    <property type="match status" value="1"/>
</dbReference>
<comment type="pathway">
    <text evidence="1">Cofactor biosynthesis; molybdopterin biosynthesis.</text>
</comment>
<evidence type="ECO:0000256" key="2">
    <source>
        <dbReference type="ARBA" id="ARBA00009919"/>
    </source>
</evidence>
<dbReference type="KEGG" id="ntg:NSCAC_1615"/>
<sequence>MNDQQLLRYSRHILLPQIDIEGQERLLKSKVLLVGVGGLGSPIALYLAGSGIGKIILVDPDQVELSNLQRQIIHNTQTIGTNKVDSAKNRMLALNPEIQIEAIPAYFTDKEHKRIVDQVDIVIDGSDNFATRFDLNASCAHLGKPFISGSAIRTQGQVAIFDNRQQDSACYHCLYNEIAQEEEETCTQSGVFSPLLGIIGSIQAAEALRLLLNLGRKQYNRLLLVDAVNMGWQEMTIAKDPKCPICS</sequence>
<dbReference type="GO" id="GO:0008146">
    <property type="term" value="F:sulfotransferase activity"/>
    <property type="evidence" value="ECO:0007669"/>
    <property type="project" value="TreeGrafter"/>
</dbReference>
<dbReference type="AlphaFoldDB" id="A0A7G1QBN1"/>
<evidence type="ECO:0000256" key="3">
    <source>
        <dbReference type="ARBA" id="ARBA00022679"/>
    </source>
</evidence>
<organism evidence="15 16">
    <name type="scientific">Candidatus Nitrosacidococcus tergens</name>
    <dbReference type="NCBI Taxonomy" id="553981"/>
    <lineage>
        <taxon>Bacteria</taxon>
        <taxon>Pseudomonadati</taxon>
        <taxon>Pseudomonadota</taxon>
        <taxon>Gammaproteobacteria</taxon>
        <taxon>Chromatiales</taxon>
        <taxon>Chromatiaceae</taxon>
        <taxon>Candidatus Nitrosacidococcus</taxon>
    </lineage>
</organism>
<dbReference type="PANTHER" id="PTHR10953">
    <property type="entry name" value="UBIQUITIN-ACTIVATING ENZYME E1"/>
    <property type="match status" value="1"/>
</dbReference>
<gene>
    <name evidence="15" type="primary">moeB</name>
    <name evidence="15" type="ORF">NSCAC_1615</name>
</gene>
<evidence type="ECO:0000256" key="9">
    <source>
        <dbReference type="ARBA" id="ARBA00066884"/>
    </source>
</evidence>
<comment type="similarity">
    <text evidence="2">Belongs to the HesA/MoeB/ThiF family.</text>
</comment>
<evidence type="ECO:0000256" key="5">
    <source>
        <dbReference type="ARBA" id="ARBA00022840"/>
    </source>
</evidence>
<evidence type="ECO:0000256" key="10">
    <source>
        <dbReference type="ARBA" id="ARBA00073635"/>
    </source>
</evidence>
<dbReference type="InterPro" id="IPR000594">
    <property type="entry name" value="ThiF_NAD_FAD-bd"/>
</dbReference>
<dbReference type="EMBL" id="LR778175">
    <property type="protein sequence ID" value="CAB1277328.1"/>
    <property type="molecule type" value="Genomic_DNA"/>
</dbReference>
<dbReference type="GO" id="GO:0005524">
    <property type="term" value="F:ATP binding"/>
    <property type="evidence" value="ECO:0007669"/>
    <property type="project" value="UniProtKB-KW"/>
</dbReference>
<keyword evidence="4" id="KW-0547">Nucleotide-binding</keyword>
<protein>
    <recommendedName>
        <fullName evidence="10">Molybdopterin-synthase adenylyltransferase</fullName>
        <ecNumber evidence="9">2.7.7.80</ecNumber>
    </recommendedName>
    <alternativeName>
        <fullName evidence="13">MoaD protein adenylase</fullName>
    </alternativeName>
    <alternativeName>
        <fullName evidence="11">Molybdopterin-converting factor subunit 1 adenylase</fullName>
    </alternativeName>
    <alternativeName>
        <fullName evidence="12">Sulfur carrier protein MoaD adenylyltransferase</fullName>
    </alternativeName>
</protein>
<evidence type="ECO:0000256" key="1">
    <source>
        <dbReference type="ARBA" id="ARBA00005046"/>
    </source>
</evidence>
<dbReference type="Pfam" id="PF00899">
    <property type="entry name" value="ThiF"/>
    <property type="match status" value="1"/>
</dbReference>
<dbReference type="EC" id="2.7.7.80" evidence="9"/>
<comment type="subunit">
    <text evidence="8">Homodimer. Forms a stable heterotetrameric complex of 2 MoeB and 2 MoaD during adenylation of MoaD.</text>
</comment>
<evidence type="ECO:0000256" key="4">
    <source>
        <dbReference type="ARBA" id="ARBA00022741"/>
    </source>
</evidence>
<feature type="domain" description="THIF-type NAD/FAD binding fold" evidence="14">
    <location>
        <begin position="9"/>
        <end position="244"/>
    </location>
</feature>